<evidence type="ECO:0000256" key="5">
    <source>
        <dbReference type="ARBA" id="ARBA00023239"/>
    </source>
</evidence>
<dbReference type="PANTHER" id="PTHR31559">
    <property type="entry name" value="PYRIDOXAL 5'-PHOSPHATE SYNTHASE SUBUNIT SNO"/>
    <property type="match status" value="1"/>
</dbReference>
<evidence type="ECO:0000256" key="9">
    <source>
        <dbReference type="ARBA" id="ARBA00064749"/>
    </source>
</evidence>
<dbReference type="InterPro" id="IPR021196">
    <property type="entry name" value="PdxT/SNO_CS"/>
</dbReference>
<evidence type="ECO:0000256" key="2">
    <source>
        <dbReference type="ARBA" id="ARBA00022801"/>
    </source>
</evidence>
<dbReference type="Pfam" id="PF01174">
    <property type="entry name" value="SNO"/>
    <property type="match status" value="1"/>
</dbReference>
<dbReference type="InterPro" id="IPR029062">
    <property type="entry name" value="Class_I_gatase-like"/>
</dbReference>
<dbReference type="GO" id="GO:0008614">
    <property type="term" value="P:pyridoxine metabolic process"/>
    <property type="evidence" value="ECO:0007669"/>
    <property type="project" value="TreeGrafter"/>
</dbReference>
<evidence type="ECO:0000256" key="3">
    <source>
        <dbReference type="ARBA" id="ARBA00022898"/>
    </source>
</evidence>
<comment type="function">
    <text evidence="8 10">Catalyzes the hydrolysis of glutamine to glutamate and ammonia as part of the biosynthesis of pyridoxal 5'-phosphate. The resulting ammonia molecule is channeled to the active site of PdxS.</text>
</comment>
<dbReference type="FunFam" id="3.40.50.880:FF:000010">
    <property type="entry name" value="uncharacterized protein LOC100176842 isoform X2"/>
    <property type="match status" value="1"/>
</dbReference>
<dbReference type="PIRSF" id="PIRSF005639">
    <property type="entry name" value="Glut_amidoT_SNO"/>
    <property type="match status" value="1"/>
</dbReference>
<comment type="subunit">
    <text evidence="9 10">In the presence of PdxS, forms a dodecamer of heterodimers. Only shows activity in the heterodimer.</text>
</comment>
<sequence>MQIGVLALQGDFLEHSEMLDSLGVKVSTVRLPRDLDSIDGLILPGGESTTISKLLETSGLKEALLSRTDLPVFGTCAGLILMSRSIVDGRDDQFSFGYLDVEVRRNGFGRQIRSFEADIDVEGVSPPPMKAVFIRAPVITGVDGGVEVLGRVVYDFGDRGESVPVVVRQGSYLASAFHPELTSDSRLHRYFLEAVVEA</sequence>
<dbReference type="Proteomes" id="UP000184295">
    <property type="component" value="Unassembled WGS sequence"/>
</dbReference>
<dbReference type="RefSeq" id="WP_072788017.1">
    <property type="nucleotide sequence ID" value="NZ_FQUL01000002.1"/>
</dbReference>
<dbReference type="InterPro" id="IPR002161">
    <property type="entry name" value="PdxT/SNO"/>
</dbReference>
<dbReference type="GO" id="GO:0006543">
    <property type="term" value="P:L-glutamine catabolic process"/>
    <property type="evidence" value="ECO:0007669"/>
    <property type="project" value="UniProtKB-UniRule"/>
</dbReference>
<dbReference type="SUPFAM" id="SSF52317">
    <property type="entry name" value="Class I glutamine amidotransferase-like"/>
    <property type="match status" value="1"/>
</dbReference>
<comment type="catalytic activity">
    <reaction evidence="7 10">
        <text>L-glutamine + H2O = L-glutamate + NH4(+)</text>
        <dbReference type="Rhea" id="RHEA:15889"/>
        <dbReference type="ChEBI" id="CHEBI:15377"/>
        <dbReference type="ChEBI" id="CHEBI:28938"/>
        <dbReference type="ChEBI" id="CHEBI:29985"/>
        <dbReference type="ChEBI" id="CHEBI:58359"/>
        <dbReference type="EC" id="3.5.1.2"/>
    </reaction>
</comment>
<dbReference type="HAMAP" id="MF_01615">
    <property type="entry name" value="PdxT"/>
    <property type="match status" value="1"/>
</dbReference>
<comment type="catalytic activity">
    <reaction evidence="6 10">
        <text>aldehydo-D-ribose 5-phosphate + D-glyceraldehyde 3-phosphate + L-glutamine = pyridoxal 5'-phosphate + L-glutamate + phosphate + 3 H2O + H(+)</text>
        <dbReference type="Rhea" id="RHEA:31507"/>
        <dbReference type="ChEBI" id="CHEBI:15377"/>
        <dbReference type="ChEBI" id="CHEBI:15378"/>
        <dbReference type="ChEBI" id="CHEBI:29985"/>
        <dbReference type="ChEBI" id="CHEBI:43474"/>
        <dbReference type="ChEBI" id="CHEBI:58273"/>
        <dbReference type="ChEBI" id="CHEBI:58359"/>
        <dbReference type="ChEBI" id="CHEBI:59776"/>
        <dbReference type="ChEBI" id="CHEBI:597326"/>
        <dbReference type="EC" id="4.3.3.6"/>
    </reaction>
</comment>
<feature type="binding site" evidence="10 12">
    <location>
        <position position="105"/>
    </location>
    <ligand>
        <name>L-glutamine</name>
        <dbReference type="ChEBI" id="CHEBI:58359"/>
    </ligand>
</feature>
<dbReference type="GO" id="GO:0005829">
    <property type="term" value="C:cytosol"/>
    <property type="evidence" value="ECO:0007669"/>
    <property type="project" value="TreeGrafter"/>
</dbReference>
<gene>
    <name evidence="10" type="primary">pdxT</name>
    <name evidence="13" type="ORF">SAMN02745225_00300</name>
</gene>
<evidence type="ECO:0000313" key="13">
    <source>
        <dbReference type="EMBL" id="SHE32014.1"/>
    </source>
</evidence>
<dbReference type="GO" id="GO:0036381">
    <property type="term" value="F:pyridoxal 5'-phosphate synthase (glutamine hydrolysing) activity"/>
    <property type="evidence" value="ECO:0007669"/>
    <property type="project" value="UniProtKB-UniRule"/>
</dbReference>
<feature type="active site" description="Nucleophile" evidence="10 11">
    <location>
        <position position="76"/>
    </location>
</feature>
<dbReference type="OrthoDB" id="9810320at2"/>
<dbReference type="NCBIfam" id="TIGR03800">
    <property type="entry name" value="PLP_synth_Pdx2"/>
    <property type="match status" value="1"/>
</dbReference>
<dbReference type="PROSITE" id="PS51273">
    <property type="entry name" value="GATASE_TYPE_1"/>
    <property type="match status" value="1"/>
</dbReference>
<dbReference type="PROSITE" id="PS01236">
    <property type="entry name" value="PDXT_SNO_1"/>
    <property type="match status" value="1"/>
</dbReference>
<name>A0A1M4SIB9_9ACTN</name>
<proteinExistence type="inferred from homology"/>
<feature type="active site" description="Charge relay system" evidence="10 11">
    <location>
        <position position="178"/>
    </location>
</feature>
<evidence type="ECO:0000256" key="6">
    <source>
        <dbReference type="ARBA" id="ARBA00047992"/>
    </source>
</evidence>
<dbReference type="EMBL" id="FQUL01000002">
    <property type="protein sequence ID" value="SHE32014.1"/>
    <property type="molecule type" value="Genomic_DNA"/>
</dbReference>
<keyword evidence="14" id="KW-1185">Reference proteome</keyword>
<dbReference type="GO" id="GO:0004359">
    <property type="term" value="F:glutaminase activity"/>
    <property type="evidence" value="ECO:0007669"/>
    <property type="project" value="UniProtKB-UniRule"/>
</dbReference>
<keyword evidence="4 10" id="KW-0315">Glutamine amidotransferase</keyword>
<evidence type="ECO:0000256" key="10">
    <source>
        <dbReference type="HAMAP-Rule" id="MF_01615"/>
    </source>
</evidence>
<protein>
    <recommendedName>
        <fullName evidence="10">Pyridoxal 5'-phosphate synthase subunit PdxT</fullName>
        <ecNumber evidence="10">4.3.3.6</ecNumber>
    </recommendedName>
    <alternativeName>
        <fullName evidence="10">Pdx2</fullName>
    </alternativeName>
    <alternativeName>
        <fullName evidence="10">Pyridoxal 5'-phosphate synthase glutaminase subunit</fullName>
        <ecNumber evidence="10">3.5.1.2</ecNumber>
    </alternativeName>
</protein>
<dbReference type="CDD" id="cd01749">
    <property type="entry name" value="GATase1_PB"/>
    <property type="match status" value="1"/>
</dbReference>
<organism evidence="13 14">
    <name type="scientific">Ferrithrix thermotolerans DSM 19514</name>
    <dbReference type="NCBI Taxonomy" id="1121881"/>
    <lineage>
        <taxon>Bacteria</taxon>
        <taxon>Bacillati</taxon>
        <taxon>Actinomycetota</taxon>
        <taxon>Acidimicrobiia</taxon>
        <taxon>Acidimicrobiales</taxon>
        <taxon>Acidimicrobiaceae</taxon>
        <taxon>Ferrithrix</taxon>
    </lineage>
</organism>
<evidence type="ECO:0000256" key="11">
    <source>
        <dbReference type="PIRSR" id="PIRSR005639-1"/>
    </source>
</evidence>
<dbReference type="EC" id="4.3.3.6" evidence="10"/>
<dbReference type="GO" id="GO:0042823">
    <property type="term" value="P:pyridoxal phosphate biosynthetic process"/>
    <property type="evidence" value="ECO:0007669"/>
    <property type="project" value="UniProtKB-UniRule"/>
</dbReference>
<evidence type="ECO:0000256" key="1">
    <source>
        <dbReference type="ARBA" id="ARBA00008345"/>
    </source>
</evidence>
<dbReference type="STRING" id="1121881.SAMN02745225_00300"/>
<evidence type="ECO:0000256" key="8">
    <source>
        <dbReference type="ARBA" id="ARBA00054599"/>
    </source>
</evidence>
<dbReference type="UniPathway" id="UPA00245"/>
<keyword evidence="5 10" id="KW-0456">Lyase</keyword>
<dbReference type="PANTHER" id="PTHR31559:SF0">
    <property type="entry name" value="PYRIDOXAL 5'-PHOSPHATE SYNTHASE SUBUNIT SNO1-RELATED"/>
    <property type="match status" value="1"/>
</dbReference>
<accession>A0A1M4SIB9</accession>
<comment type="pathway">
    <text evidence="10">Cofactor biosynthesis; pyridoxal 5'-phosphate biosynthesis.</text>
</comment>
<comment type="similarity">
    <text evidence="1 10">Belongs to the glutaminase PdxT/SNO family.</text>
</comment>
<evidence type="ECO:0000256" key="4">
    <source>
        <dbReference type="ARBA" id="ARBA00022962"/>
    </source>
</evidence>
<keyword evidence="3 10" id="KW-0663">Pyridoxal phosphate</keyword>
<feature type="active site" description="Charge relay system" evidence="10 11">
    <location>
        <position position="180"/>
    </location>
</feature>
<dbReference type="PROSITE" id="PS51130">
    <property type="entry name" value="PDXT_SNO_2"/>
    <property type="match status" value="1"/>
</dbReference>
<dbReference type="AlphaFoldDB" id="A0A1M4SIB9"/>
<feature type="binding site" evidence="10 12">
    <location>
        <begin position="134"/>
        <end position="135"/>
    </location>
    <ligand>
        <name>L-glutamine</name>
        <dbReference type="ChEBI" id="CHEBI:58359"/>
    </ligand>
</feature>
<dbReference type="Gene3D" id="3.40.50.880">
    <property type="match status" value="1"/>
</dbReference>
<evidence type="ECO:0000256" key="12">
    <source>
        <dbReference type="PIRSR" id="PIRSR005639-2"/>
    </source>
</evidence>
<keyword evidence="2 10" id="KW-0378">Hydrolase</keyword>
<feature type="binding site" evidence="10 12">
    <location>
        <begin position="46"/>
        <end position="48"/>
    </location>
    <ligand>
        <name>L-glutamine</name>
        <dbReference type="ChEBI" id="CHEBI:58359"/>
    </ligand>
</feature>
<reference evidence="14" key="1">
    <citation type="submission" date="2016-11" db="EMBL/GenBank/DDBJ databases">
        <authorList>
            <person name="Varghese N."/>
            <person name="Submissions S."/>
        </authorList>
    </citation>
    <scope>NUCLEOTIDE SEQUENCE [LARGE SCALE GENOMIC DNA]</scope>
    <source>
        <strain evidence="14">DSM 19514</strain>
    </source>
</reference>
<evidence type="ECO:0000256" key="7">
    <source>
        <dbReference type="ARBA" id="ARBA00049534"/>
    </source>
</evidence>
<dbReference type="EC" id="3.5.1.2" evidence="10"/>
<dbReference type="GO" id="GO:1903600">
    <property type="term" value="C:glutaminase complex"/>
    <property type="evidence" value="ECO:0007669"/>
    <property type="project" value="TreeGrafter"/>
</dbReference>
<evidence type="ECO:0000313" key="14">
    <source>
        <dbReference type="Proteomes" id="UP000184295"/>
    </source>
</evidence>